<evidence type="ECO:0000313" key="2">
    <source>
        <dbReference type="Proteomes" id="UP000031668"/>
    </source>
</evidence>
<evidence type="ECO:0000313" key="1">
    <source>
        <dbReference type="EMBL" id="KII72807.1"/>
    </source>
</evidence>
<comment type="caution">
    <text evidence="1">The sequence shown here is derived from an EMBL/GenBank/DDBJ whole genome shotgun (WGS) entry which is preliminary data.</text>
</comment>
<protein>
    <submittedName>
        <fullName evidence="1">Uncharacterized protein</fullName>
    </submittedName>
</protein>
<keyword evidence="2" id="KW-1185">Reference proteome</keyword>
<reference evidence="1 2" key="1">
    <citation type="journal article" date="2014" name="Genome Biol. Evol.">
        <title>The genome of the myxosporean Thelohanellus kitauei shows adaptations to nutrient acquisition within its fish host.</title>
        <authorList>
            <person name="Yang Y."/>
            <person name="Xiong J."/>
            <person name="Zhou Z."/>
            <person name="Huo F."/>
            <person name="Miao W."/>
            <person name="Ran C."/>
            <person name="Liu Y."/>
            <person name="Zhang J."/>
            <person name="Feng J."/>
            <person name="Wang M."/>
            <person name="Wang M."/>
            <person name="Wang L."/>
            <person name="Yao B."/>
        </authorList>
    </citation>
    <scope>NUCLEOTIDE SEQUENCE [LARGE SCALE GENOMIC DNA]</scope>
    <source>
        <strain evidence="1">Wuqing</strain>
    </source>
</reference>
<dbReference type="AlphaFoldDB" id="A0A0C2NFK7"/>
<dbReference type="Proteomes" id="UP000031668">
    <property type="component" value="Unassembled WGS sequence"/>
</dbReference>
<organism evidence="1 2">
    <name type="scientific">Thelohanellus kitauei</name>
    <name type="common">Myxosporean</name>
    <dbReference type="NCBI Taxonomy" id="669202"/>
    <lineage>
        <taxon>Eukaryota</taxon>
        <taxon>Metazoa</taxon>
        <taxon>Cnidaria</taxon>
        <taxon>Myxozoa</taxon>
        <taxon>Myxosporea</taxon>
        <taxon>Bivalvulida</taxon>
        <taxon>Platysporina</taxon>
        <taxon>Myxobolidae</taxon>
        <taxon>Thelohanellus</taxon>
    </lineage>
</organism>
<proteinExistence type="predicted"/>
<accession>A0A0C2NFK7</accession>
<gene>
    <name evidence="1" type="ORF">RF11_11156</name>
</gene>
<name>A0A0C2NFK7_THEKT</name>
<dbReference type="EMBL" id="JWZT01001097">
    <property type="protein sequence ID" value="KII72807.1"/>
    <property type="molecule type" value="Genomic_DNA"/>
</dbReference>
<dbReference type="OrthoDB" id="6611384at2759"/>
<sequence length="170" mass="19853">MPIKTFTRFAAMWILTNPPWDCMAMESFGLADHTVSDWFSFVDKFAFIYVKQILFGRDDLHPQMEIQMRQLVVRILDLRRLLKIYTKIIHDSSTRSNQIITVFSCDEWIEPSSTTRRLDERGFTHLCVSHSVNFVALYAGACANGIERRSRCGQSQIPRYGTKQYMLMDI</sequence>